<dbReference type="EMBL" id="CP064787">
    <property type="protein sequence ID" value="QSG07407.1"/>
    <property type="molecule type" value="Genomic_DNA"/>
</dbReference>
<protein>
    <submittedName>
        <fullName evidence="1">Uncharacterized protein</fullName>
    </submittedName>
</protein>
<reference evidence="1" key="1">
    <citation type="submission" date="2020-11" db="EMBL/GenBank/DDBJ databases">
        <title>Carbohydrate-dependent, anaerobic sulfur respiration: A novel catabolism in halophilic archaea.</title>
        <authorList>
            <person name="Sorokin D.Y."/>
            <person name="Messina E."/>
            <person name="Smedile F."/>
            <person name="La Cono V."/>
            <person name="Hallsworth J.E."/>
            <person name="Yakimov M.M."/>
        </authorList>
    </citation>
    <scope>NUCLEOTIDE SEQUENCE</scope>
    <source>
        <strain evidence="1">HSR12-1</strain>
    </source>
</reference>
<organism evidence="1 2">
    <name type="scientific">Halapricum desulfuricans</name>
    <dbReference type="NCBI Taxonomy" id="2841257"/>
    <lineage>
        <taxon>Archaea</taxon>
        <taxon>Methanobacteriati</taxon>
        <taxon>Methanobacteriota</taxon>
        <taxon>Stenosarchaea group</taxon>
        <taxon>Halobacteria</taxon>
        <taxon>Halobacteriales</taxon>
        <taxon>Haloarculaceae</taxon>
        <taxon>Halapricum</taxon>
    </lineage>
</organism>
<evidence type="ECO:0000313" key="2">
    <source>
        <dbReference type="Proteomes" id="UP000663525"/>
    </source>
</evidence>
<gene>
    <name evidence="1" type="ORF">HSR121_3098</name>
</gene>
<dbReference type="AlphaFoldDB" id="A0A897N3V7"/>
<dbReference type="Proteomes" id="UP000663525">
    <property type="component" value="Chromosome"/>
</dbReference>
<proteinExistence type="predicted"/>
<accession>A0A897N3V7</accession>
<name>A0A897N3V7_9EURY</name>
<sequence length="53" mass="6373">MIVRRRYRKKTRASAAGWTVRRRSRSRRPVVRTAVARLVRNGLVQQRRPLLEM</sequence>
<evidence type="ECO:0000313" key="1">
    <source>
        <dbReference type="EMBL" id="QSG07407.1"/>
    </source>
</evidence>